<organism evidence="3 4">
    <name type="scientific">Mycolicibacterium mucogenicum</name>
    <name type="common">Mycobacterium mucogenicum</name>
    <dbReference type="NCBI Taxonomy" id="56689"/>
    <lineage>
        <taxon>Bacteria</taxon>
        <taxon>Bacillati</taxon>
        <taxon>Actinomycetota</taxon>
        <taxon>Actinomycetes</taxon>
        <taxon>Mycobacteriales</taxon>
        <taxon>Mycobacteriaceae</taxon>
        <taxon>Mycolicibacterium</taxon>
    </lineage>
</organism>
<dbReference type="InterPro" id="IPR012914">
    <property type="entry name" value="PucR_dom"/>
</dbReference>
<dbReference type="InterPro" id="IPR025736">
    <property type="entry name" value="PucR_C-HTH_dom"/>
</dbReference>
<dbReference type="InterPro" id="IPR042070">
    <property type="entry name" value="PucR_C-HTH_sf"/>
</dbReference>
<comment type="caution">
    <text evidence="3">The sequence shown here is derived from an EMBL/GenBank/DDBJ whole genome shotgun (WGS) entry which is preliminary data.</text>
</comment>
<dbReference type="PANTHER" id="PTHR33744:SF1">
    <property type="entry name" value="DNA-BINDING TRANSCRIPTIONAL ACTIVATOR ADER"/>
    <property type="match status" value="1"/>
</dbReference>
<proteinExistence type="predicted"/>
<protein>
    <submittedName>
        <fullName evidence="3">PucR family transcriptional regulator</fullName>
    </submittedName>
</protein>
<evidence type="ECO:0000313" key="4">
    <source>
        <dbReference type="Proteomes" id="UP000093962"/>
    </source>
</evidence>
<gene>
    <name evidence="3" type="ORF">A5642_14520</name>
</gene>
<sequence>MPTVAEIVALPVIQQGEPEILCATGFDRPIRWVHVSDVPDLSDVLQGGELVLTTGAALRAAPLEYLRSVAAAHAVGVVVELGAGAVPLPVNVGAIAEELGLALVAVRRVIKFVEVTEQVHRVIVADQYQEVDFARQTHEVFTDLSMRRATPAGITEAAANLLGAPVVLEDLTHQAIAVATAGRPTPDVLRDWQRRSRQHETGAERTDDWVISEVGRGEDAWGRLIALSAAEDVAARFTMVLERASQALVLHRMAERGRTDIEHQAQAGLLEDVARERIRFEDEATARAFALGLRPAAQYLPGTLRVAGWATDADPVSEQRRSARLLDVVTRSVKALGHTGLFSLRGPGEIAMVLSLNTRVGSALEPLGRALRRDAERAVDAHGLVLGLGTPAPALIEAIHRITDAAHVAEAALSLPASQRVCFRVADIRLRGLLSMLRSDPRVQRFAEGELRALILHDIETGDAVLDVLRGYLELGGNKTALASRLHLSRPSLYAKLNRIEQILGVDLADGESATSLHVALLILETRNAFGGAGAPL</sequence>
<dbReference type="Pfam" id="PF13556">
    <property type="entry name" value="HTH_30"/>
    <property type="match status" value="1"/>
</dbReference>
<dbReference type="OrthoDB" id="2973014at2"/>
<name>A0A1A0MXB4_MYCMU</name>
<dbReference type="Proteomes" id="UP000093962">
    <property type="component" value="Unassembled WGS sequence"/>
</dbReference>
<dbReference type="Gene3D" id="1.10.10.2840">
    <property type="entry name" value="PucR C-terminal helix-turn-helix domain"/>
    <property type="match status" value="1"/>
</dbReference>
<evidence type="ECO:0000259" key="2">
    <source>
        <dbReference type="Pfam" id="PF13556"/>
    </source>
</evidence>
<reference evidence="3 4" key="1">
    <citation type="submission" date="2016-06" db="EMBL/GenBank/DDBJ databases">
        <authorList>
            <person name="Kjaerup R.B."/>
            <person name="Dalgaard T.S."/>
            <person name="Juul-Madsen H.R."/>
        </authorList>
    </citation>
    <scope>NUCLEOTIDE SEQUENCE [LARGE SCALE GENOMIC DNA]</scope>
    <source>
        <strain evidence="3 4">1199456.5</strain>
    </source>
</reference>
<evidence type="ECO:0000259" key="1">
    <source>
        <dbReference type="Pfam" id="PF07905"/>
    </source>
</evidence>
<dbReference type="EMBL" id="LZSF01000072">
    <property type="protein sequence ID" value="OBA89686.1"/>
    <property type="molecule type" value="Genomic_DNA"/>
</dbReference>
<dbReference type="InterPro" id="IPR051448">
    <property type="entry name" value="CdaR-like_regulators"/>
</dbReference>
<dbReference type="RefSeq" id="WP_064858135.1">
    <property type="nucleotide sequence ID" value="NZ_LZSF01000072.1"/>
</dbReference>
<feature type="domain" description="PucR C-terminal helix-turn-helix" evidence="2">
    <location>
        <begin position="466"/>
        <end position="523"/>
    </location>
</feature>
<dbReference type="PANTHER" id="PTHR33744">
    <property type="entry name" value="CARBOHYDRATE DIACID REGULATOR"/>
    <property type="match status" value="1"/>
</dbReference>
<dbReference type="Pfam" id="PF07905">
    <property type="entry name" value="PucR"/>
    <property type="match status" value="1"/>
</dbReference>
<accession>A0A1A0MXB4</accession>
<dbReference type="AlphaFoldDB" id="A0A1A0MXB4"/>
<evidence type="ECO:0000313" key="3">
    <source>
        <dbReference type="EMBL" id="OBA89686.1"/>
    </source>
</evidence>
<feature type="domain" description="Purine catabolism PurC-like" evidence="1">
    <location>
        <begin position="7"/>
        <end position="123"/>
    </location>
</feature>